<gene>
    <name evidence="1" type="ORF">Tco_0751469</name>
</gene>
<dbReference type="EMBL" id="BQNB010011012">
    <property type="protein sequence ID" value="GJS84928.1"/>
    <property type="molecule type" value="Genomic_DNA"/>
</dbReference>
<organism evidence="1 2">
    <name type="scientific">Tanacetum coccineum</name>
    <dbReference type="NCBI Taxonomy" id="301880"/>
    <lineage>
        <taxon>Eukaryota</taxon>
        <taxon>Viridiplantae</taxon>
        <taxon>Streptophyta</taxon>
        <taxon>Embryophyta</taxon>
        <taxon>Tracheophyta</taxon>
        <taxon>Spermatophyta</taxon>
        <taxon>Magnoliopsida</taxon>
        <taxon>eudicotyledons</taxon>
        <taxon>Gunneridae</taxon>
        <taxon>Pentapetalae</taxon>
        <taxon>asterids</taxon>
        <taxon>campanulids</taxon>
        <taxon>Asterales</taxon>
        <taxon>Asteraceae</taxon>
        <taxon>Asteroideae</taxon>
        <taxon>Anthemideae</taxon>
        <taxon>Anthemidinae</taxon>
        <taxon>Tanacetum</taxon>
    </lineage>
</organism>
<reference evidence="1" key="1">
    <citation type="journal article" date="2022" name="Int. J. Mol. Sci.">
        <title>Draft Genome of Tanacetum Coccineum: Genomic Comparison of Closely Related Tanacetum-Family Plants.</title>
        <authorList>
            <person name="Yamashiro T."/>
            <person name="Shiraishi A."/>
            <person name="Nakayama K."/>
            <person name="Satake H."/>
        </authorList>
    </citation>
    <scope>NUCLEOTIDE SEQUENCE</scope>
</reference>
<sequence>MKKGMILSKNESGIQLSHGGTSYFDRQDLFHLYDLMREQYSEVTLDGFALILWGDLKIMMESSTEGNEQSDFWSGQQDWKIVTWRLYESYRVCILEFEDGIVIHMLGLKKKPLFQNIYAKDA</sequence>
<evidence type="ECO:0000313" key="2">
    <source>
        <dbReference type="Proteomes" id="UP001151760"/>
    </source>
</evidence>
<dbReference type="Proteomes" id="UP001151760">
    <property type="component" value="Unassembled WGS sequence"/>
</dbReference>
<keyword evidence="2" id="KW-1185">Reference proteome</keyword>
<comment type="caution">
    <text evidence="1">The sequence shown here is derived from an EMBL/GenBank/DDBJ whole genome shotgun (WGS) entry which is preliminary data.</text>
</comment>
<name>A0ABQ4Z452_9ASTR</name>
<evidence type="ECO:0000313" key="1">
    <source>
        <dbReference type="EMBL" id="GJS84928.1"/>
    </source>
</evidence>
<accession>A0ABQ4Z452</accession>
<protein>
    <submittedName>
        <fullName evidence="1">Uncharacterized protein</fullName>
    </submittedName>
</protein>
<proteinExistence type="predicted"/>
<reference evidence="1" key="2">
    <citation type="submission" date="2022-01" db="EMBL/GenBank/DDBJ databases">
        <authorList>
            <person name="Yamashiro T."/>
            <person name="Shiraishi A."/>
            <person name="Satake H."/>
            <person name="Nakayama K."/>
        </authorList>
    </citation>
    <scope>NUCLEOTIDE SEQUENCE</scope>
</reference>